<comment type="caution">
    <text evidence="1">The sequence shown here is derived from an EMBL/GenBank/DDBJ whole genome shotgun (WGS) entry which is preliminary data.</text>
</comment>
<proteinExistence type="predicted"/>
<dbReference type="EMBL" id="AUZX01009675">
    <property type="protein sequence ID" value="EQD51048.1"/>
    <property type="molecule type" value="Genomic_DNA"/>
</dbReference>
<dbReference type="AlphaFoldDB" id="T1A2D3"/>
<reference evidence="1" key="2">
    <citation type="journal article" date="2014" name="ISME J.">
        <title>Microbial stratification in low pH oxic and suboxic macroscopic growths along an acid mine drainage.</title>
        <authorList>
            <person name="Mendez-Garcia C."/>
            <person name="Mesa V."/>
            <person name="Sprenger R.R."/>
            <person name="Richter M."/>
            <person name="Diez M.S."/>
            <person name="Solano J."/>
            <person name="Bargiela R."/>
            <person name="Golyshina O.V."/>
            <person name="Manteca A."/>
            <person name="Ramos J.L."/>
            <person name="Gallego J.R."/>
            <person name="Llorente I."/>
            <person name="Martins Dos Santos V.A."/>
            <person name="Jensen O.N."/>
            <person name="Pelaez A.I."/>
            <person name="Sanchez J."/>
            <person name="Ferrer M."/>
        </authorList>
    </citation>
    <scope>NUCLEOTIDE SEQUENCE</scope>
</reference>
<dbReference type="Pfam" id="PF01597">
    <property type="entry name" value="GCV_H"/>
    <property type="match status" value="1"/>
</dbReference>
<dbReference type="Gene3D" id="2.40.50.100">
    <property type="match status" value="1"/>
</dbReference>
<accession>T1A2D3</accession>
<reference evidence="1" key="1">
    <citation type="submission" date="2013-08" db="EMBL/GenBank/DDBJ databases">
        <authorList>
            <person name="Mendez C."/>
            <person name="Richter M."/>
            <person name="Ferrer M."/>
            <person name="Sanchez J."/>
        </authorList>
    </citation>
    <scope>NUCLEOTIDE SEQUENCE</scope>
</reference>
<organism evidence="1">
    <name type="scientific">mine drainage metagenome</name>
    <dbReference type="NCBI Taxonomy" id="410659"/>
    <lineage>
        <taxon>unclassified sequences</taxon>
        <taxon>metagenomes</taxon>
        <taxon>ecological metagenomes</taxon>
    </lineage>
</organism>
<gene>
    <name evidence="1" type="ORF">B1A_13230</name>
</gene>
<dbReference type="InterPro" id="IPR033753">
    <property type="entry name" value="GCV_H/Fam206"/>
</dbReference>
<evidence type="ECO:0000313" key="1">
    <source>
        <dbReference type="EMBL" id="EQD51048.1"/>
    </source>
</evidence>
<name>T1A2D3_9ZZZZ</name>
<protein>
    <submittedName>
        <fullName evidence="1">Glycine cleavage system H protein</fullName>
    </submittedName>
</protein>
<sequence>ICFKSKEGLVEKRYTQTHEWIALNENGSEGTVGITDFAQKEVTDVFLSSFRKSARESPREVRRLLLNP</sequence>
<feature type="non-terminal residue" evidence="1">
    <location>
        <position position="1"/>
    </location>
</feature>